<protein>
    <submittedName>
        <fullName evidence="2">Uncharacterized protein</fullName>
    </submittedName>
</protein>
<keyword evidence="1" id="KW-0732">Signal</keyword>
<evidence type="ECO:0000313" key="3">
    <source>
        <dbReference type="Proteomes" id="UP001218362"/>
    </source>
</evidence>
<evidence type="ECO:0000313" key="2">
    <source>
        <dbReference type="EMBL" id="WEK46867.1"/>
    </source>
</evidence>
<feature type="chain" id="PRO_5042527195" evidence="1">
    <location>
        <begin position="21"/>
        <end position="182"/>
    </location>
</feature>
<evidence type="ECO:0000256" key="1">
    <source>
        <dbReference type="SAM" id="SignalP"/>
    </source>
</evidence>
<accession>A0AAJ6BN95</accession>
<dbReference type="AlphaFoldDB" id="A0AAJ6BN95"/>
<reference evidence="2" key="1">
    <citation type="submission" date="2023-03" db="EMBL/GenBank/DDBJ databases">
        <title>Andean soil-derived lignocellulolytic bacterial consortium as a source of novel taxa and putative plastic-active enzymes.</title>
        <authorList>
            <person name="Diaz-Garcia L."/>
            <person name="Chuvochina M."/>
            <person name="Feuerriegel G."/>
            <person name="Bunk B."/>
            <person name="Sproer C."/>
            <person name="Streit W.R."/>
            <person name="Rodriguez L.M."/>
            <person name="Overmann J."/>
            <person name="Jimenez D.J."/>
        </authorList>
    </citation>
    <scope>NUCLEOTIDE SEQUENCE</scope>
    <source>
        <strain evidence="2">MAG 26</strain>
    </source>
</reference>
<dbReference type="InterPro" id="IPR019660">
    <property type="entry name" value="Put_sensory_transdc_reg_YbjN"/>
</dbReference>
<gene>
    <name evidence="2" type="ORF">P0Y56_00860</name>
</gene>
<name>A0AAJ6BN95_9SPHN</name>
<dbReference type="KEGG" id="acob:P0Y56_00860"/>
<proteinExistence type="predicted"/>
<dbReference type="Proteomes" id="UP001218362">
    <property type="component" value="Chromosome"/>
</dbReference>
<dbReference type="Pfam" id="PF10722">
    <property type="entry name" value="YbjN"/>
    <property type="match status" value="1"/>
</dbReference>
<dbReference type="EMBL" id="CP119316">
    <property type="protein sequence ID" value="WEK46867.1"/>
    <property type="molecule type" value="Genomic_DNA"/>
</dbReference>
<feature type="signal peptide" evidence="1">
    <location>
        <begin position="1"/>
        <end position="20"/>
    </location>
</feature>
<sequence>MKLRFAAAALCALALPSALAAQDVKITIDQTLVENFDGDALTQALAPFEVKPTTQKGPDGTTIYNIAFPGGLNAVATPAGCSDDKTHTGCTALKLQAVFALPAGKTVADMAELANRFNATHDATPVVYDPKGQTRLTRYVVSQFGITRTNLAIEVYTFRRAAQMWSETLFGKPAAAAAKPAG</sequence>
<organism evidence="2 3">
    <name type="scientific">Candidatus Andeanibacterium colombiense</name>
    <dbReference type="NCBI Taxonomy" id="3121345"/>
    <lineage>
        <taxon>Bacteria</taxon>
        <taxon>Pseudomonadati</taxon>
        <taxon>Pseudomonadota</taxon>
        <taxon>Alphaproteobacteria</taxon>
        <taxon>Sphingomonadales</taxon>
        <taxon>Sphingomonadaceae</taxon>
        <taxon>Candidatus Andeanibacterium</taxon>
    </lineage>
</organism>